<gene>
    <name evidence="9" type="ORF">KI387_035841</name>
</gene>
<feature type="domain" description="FERM" evidence="7">
    <location>
        <begin position="82"/>
        <end position="355"/>
    </location>
</feature>
<dbReference type="PROSITE" id="PS51016">
    <property type="entry name" value="MYTH4"/>
    <property type="match status" value="1"/>
</dbReference>
<dbReference type="GO" id="GO:1901265">
    <property type="term" value="F:nucleoside phosphate binding"/>
    <property type="evidence" value="ECO:0007669"/>
    <property type="project" value="UniProtKB-ARBA"/>
</dbReference>
<dbReference type="GO" id="GO:0003779">
    <property type="term" value="F:actin binding"/>
    <property type="evidence" value="ECO:0007669"/>
    <property type="project" value="UniProtKB-KW"/>
</dbReference>
<dbReference type="InterPro" id="IPR014352">
    <property type="entry name" value="FERM/acyl-CoA-bd_prot_sf"/>
</dbReference>
<keyword evidence="4" id="KW-0677">Repeat</keyword>
<dbReference type="InterPro" id="IPR038185">
    <property type="entry name" value="MyTH4_dom_sf"/>
</dbReference>
<evidence type="ECO:0000259" key="7">
    <source>
        <dbReference type="PROSITE" id="PS50057"/>
    </source>
</evidence>
<feature type="domain" description="MyTH4" evidence="8">
    <location>
        <begin position="1"/>
        <end position="77"/>
    </location>
</feature>
<dbReference type="AlphaFoldDB" id="A0AA38FP47"/>
<feature type="non-terminal residue" evidence="9">
    <location>
        <position position="1"/>
    </location>
</feature>
<evidence type="ECO:0000313" key="9">
    <source>
        <dbReference type="EMBL" id="KAH9307930.1"/>
    </source>
</evidence>
<reference evidence="9 10" key="1">
    <citation type="journal article" date="2021" name="Nat. Plants">
        <title>The Taxus genome provides insights into paclitaxel biosynthesis.</title>
        <authorList>
            <person name="Xiong X."/>
            <person name="Gou J."/>
            <person name="Liao Q."/>
            <person name="Li Y."/>
            <person name="Zhou Q."/>
            <person name="Bi G."/>
            <person name="Li C."/>
            <person name="Du R."/>
            <person name="Wang X."/>
            <person name="Sun T."/>
            <person name="Guo L."/>
            <person name="Liang H."/>
            <person name="Lu P."/>
            <person name="Wu Y."/>
            <person name="Zhang Z."/>
            <person name="Ro D.K."/>
            <person name="Shang Y."/>
            <person name="Huang S."/>
            <person name="Yan J."/>
        </authorList>
    </citation>
    <scope>NUCLEOTIDE SEQUENCE [LARGE SCALE GENOMIC DNA]</scope>
    <source>
        <strain evidence="9">Ta-2019</strain>
    </source>
</reference>
<dbReference type="InterPro" id="IPR000857">
    <property type="entry name" value="MyTH4_dom"/>
</dbReference>
<name>A0AA38FP47_TAXCH</name>
<feature type="signal peptide" evidence="6">
    <location>
        <begin position="1"/>
        <end position="23"/>
    </location>
</feature>
<evidence type="ECO:0008006" key="11">
    <source>
        <dbReference type="Google" id="ProtNLM"/>
    </source>
</evidence>
<evidence type="ECO:0000256" key="1">
    <source>
        <dbReference type="ARBA" id="ARBA00004496"/>
    </source>
</evidence>
<feature type="chain" id="PRO_5041421898" description="FERM domain-containing protein" evidence="6">
    <location>
        <begin position="24"/>
        <end position="355"/>
    </location>
</feature>
<proteinExistence type="inferred from homology"/>
<evidence type="ECO:0000313" key="10">
    <source>
        <dbReference type="Proteomes" id="UP000824469"/>
    </source>
</evidence>
<keyword evidence="3" id="KW-0963">Cytoplasm</keyword>
<dbReference type="InterPro" id="IPR000299">
    <property type="entry name" value="FERM_domain"/>
</dbReference>
<keyword evidence="10" id="KW-1185">Reference proteome</keyword>
<dbReference type="Pfam" id="PF21989">
    <property type="entry name" value="RA_2"/>
    <property type="match status" value="1"/>
</dbReference>
<protein>
    <recommendedName>
        <fullName evidence="11">FERM domain-containing protein</fullName>
    </recommendedName>
</protein>
<dbReference type="Gene3D" id="1.20.80.10">
    <property type="match status" value="1"/>
</dbReference>
<keyword evidence="6" id="KW-0732">Signal</keyword>
<feature type="non-terminal residue" evidence="9">
    <location>
        <position position="355"/>
    </location>
</feature>
<dbReference type="Gene3D" id="1.25.40.530">
    <property type="entry name" value="MyTH4 domain"/>
    <property type="match status" value="1"/>
</dbReference>
<evidence type="ECO:0000256" key="6">
    <source>
        <dbReference type="SAM" id="SignalP"/>
    </source>
</evidence>
<evidence type="ECO:0000259" key="8">
    <source>
        <dbReference type="PROSITE" id="PS51016"/>
    </source>
</evidence>
<evidence type="ECO:0000256" key="5">
    <source>
        <dbReference type="ARBA" id="ARBA00023203"/>
    </source>
</evidence>
<organism evidence="9 10">
    <name type="scientific">Taxus chinensis</name>
    <name type="common">Chinese yew</name>
    <name type="synonym">Taxus wallichiana var. chinensis</name>
    <dbReference type="NCBI Taxonomy" id="29808"/>
    <lineage>
        <taxon>Eukaryota</taxon>
        <taxon>Viridiplantae</taxon>
        <taxon>Streptophyta</taxon>
        <taxon>Embryophyta</taxon>
        <taxon>Tracheophyta</taxon>
        <taxon>Spermatophyta</taxon>
        <taxon>Pinopsida</taxon>
        <taxon>Pinidae</taxon>
        <taxon>Conifers II</taxon>
        <taxon>Cupressales</taxon>
        <taxon>Taxaceae</taxon>
        <taxon>Taxus</taxon>
    </lineage>
</organism>
<dbReference type="GO" id="GO:0043168">
    <property type="term" value="F:anion binding"/>
    <property type="evidence" value="ECO:0007669"/>
    <property type="project" value="UniProtKB-ARBA"/>
</dbReference>
<dbReference type="Pfam" id="PF00784">
    <property type="entry name" value="MyTH4"/>
    <property type="match status" value="1"/>
</dbReference>
<dbReference type="GO" id="GO:1901363">
    <property type="term" value="F:heterocyclic compound binding"/>
    <property type="evidence" value="ECO:0007669"/>
    <property type="project" value="UniProtKB-ARBA"/>
</dbReference>
<dbReference type="SMART" id="SM00295">
    <property type="entry name" value="B41"/>
    <property type="match status" value="1"/>
</dbReference>
<dbReference type="GO" id="GO:0005856">
    <property type="term" value="C:cytoskeleton"/>
    <property type="evidence" value="ECO:0007669"/>
    <property type="project" value="InterPro"/>
</dbReference>
<dbReference type="EMBL" id="JAHRHJ020000007">
    <property type="protein sequence ID" value="KAH9307930.1"/>
    <property type="molecule type" value="Genomic_DNA"/>
</dbReference>
<dbReference type="InterPro" id="IPR035963">
    <property type="entry name" value="FERM_2"/>
</dbReference>
<dbReference type="GO" id="GO:0005737">
    <property type="term" value="C:cytoplasm"/>
    <property type="evidence" value="ECO:0007669"/>
    <property type="project" value="UniProtKB-SubCell"/>
</dbReference>
<dbReference type="SUPFAM" id="SSF47031">
    <property type="entry name" value="Second domain of FERM"/>
    <property type="match status" value="1"/>
</dbReference>
<dbReference type="Pfam" id="PF00373">
    <property type="entry name" value="FERM_M"/>
    <property type="match status" value="1"/>
</dbReference>
<keyword evidence="5" id="KW-0009">Actin-binding</keyword>
<dbReference type="InterPro" id="IPR019748">
    <property type="entry name" value="FERM_central"/>
</dbReference>
<comment type="similarity">
    <text evidence="2">Belongs to the TRAFAC class myosin-kinesin ATPase superfamily. Myosin family.</text>
</comment>
<accession>A0AA38FP47</accession>
<evidence type="ECO:0000256" key="4">
    <source>
        <dbReference type="ARBA" id="ARBA00022737"/>
    </source>
</evidence>
<dbReference type="CDD" id="cd14473">
    <property type="entry name" value="FERM_B-lobe"/>
    <property type="match status" value="1"/>
</dbReference>
<dbReference type="InterPro" id="IPR051567">
    <property type="entry name" value="Unconventional_Myosin_ATPase"/>
</dbReference>
<evidence type="ECO:0000256" key="3">
    <source>
        <dbReference type="ARBA" id="ARBA00022490"/>
    </source>
</evidence>
<dbReference type="InterPro" id="IPR019749">
    <property type="entry name" value="Band_41_domain"/>
</dbReference>
<evidence type="ECO:0000256" key="2">
    <source>
        <dbReference type="ARBA" id="ARBA00008314"/>
    </source>
</evidence>
<dbReference type="PROSITE" id="PS50057">
    <property type="entry name" value="FERM_3"/>
    <property type="match status" value="1"/>
</dbReference>
<comment type="caution">
    <text evidence="9">The sequence shown here is derived from an EMBL/GenBank/DDBJ whole genome shotgun (WGS) entry which is preliminary data.</text>
</comment>
<sequence>ASLCKTWQLLYLCASAMCPGTELASTFLEYMHEVVKALENDSEMQAAVLTARKSLEHSMKNGPRCSIPSEEEIEAVLVGRKLKTVVFFLDGTYEDITYDITTNVGEAVQELAGIIKLSDYTTFGLFECQKTAEVPKGGKIGVGKFMVWGNAIVTPLSVTGNVFLDRFAAVKEYISLDANKNVGDILAEFKAAKECSKAGKPQFKLVFKKCLFRDTDDSITEPMFMKLSYVQSQYDYLIGNYPVGRDDGVQLAALQIFAEVGCVENLESSLDFSALVERNIPRQLASSRAKKEWEADVIAHYRTIAHLSKDEAKKQALHILCALPYGNSIFYCVRKMEDPIGFLSGRVIIAINKRG</sequence>
<dbReference type="PANTHER" id="PTHR22692">
    <property type="entry name" value="MYOSIN VII, XV"/>
    <property type="match status" value="1"/>
</dbReference>
<comment type="subcellular location">
    <subcellularLocation>
        <location evidence="1">Cytoplasm</location>
    </subcellularLocation>
</comment>
<dbReference type="Gene3D" id="3.10.20.90">
    <property type="entry name" value="Phosphatidylinositol 3-kinase Catalytic Subunit, Chain A, domain 1"/>
    <property type="match status" value="1"/>
</dbReference>
<dbReference type="Proteomes" id="UP000824469">
    <property type="component" value="Unassembled WGS sequence"/>
</dbReference>